<accession>A0A4T0CBL7</accession>
<dbReference type="Pfam" id="PF03114">
    <property type="entry name" value="BAR"/>
    <property type="match status" value="1"/>
</dbReference>
<dbReference type="InterPro" id="IPR036028">
    <property type="entry name" value="SH3-like_dom_sf"/>
</dbReference>
<evidence type="ECO:0000256" key="6">
    <source>
        <dbReference type="ARBA" id="ARBA00022801"/>
    </source>
</evidence>
<dbReference type="SUPFAM" id="SSF52279">
    <property type="entry name" value="Beta-D-glucan exohydrolase, C-terminal domain"/>
    <property type="match status" value="1"/>
</dbReference>
<dbReference type="PANTHER" id="PTHR42721">
    <property type="entry name" value="SUGAR HYDROLASE-RELATED"/>
    <property type="match status" value="1"/>
</dbReference>
<comment type="catalytic activity">
    <reaction evidence="11">
        <text>Hydrolysis of (1-&gt;4)-beta-D-xylans, to remove successive D-xylose residues from the non-reducing termini.</text>
        <dbReference type="EC" id="3.2.1.37"/>
    </reaction>
</comment>
<dbReference type="AlphaFoldDB" id="A0A4T0CBL7"/>
<dbReference type="Pfam" id="PF14604">
    <property type="entry name" value="SH3_9"/>
    <property type="match status" value="1"/>
</dbReference>
<dbReference type="PROSITE" id="PS50002">
    <property type="entry name" value="SH3"/>
    <property type="match status" value="1"/>
</dbReference>
<dbReference type="Pfam" id="PF01915">
    <property type="entry name" value="Glyco_hydro_3_C"/>
    <property type="match status" value="1"/>
</dbReference>
<evidence type="ECO:0000313" key="19">
    <source>
        <dbReference type="Proteomes" id="UP000304947"/>
    </source>
</evidence>
<dbReference type="InterPro" id="IPR002772">
    <property type="entry name" value="Glyco_hydro_3_C"/>
</dbReference>
<feature type="domain" description="BAR" evidence="17">
    <location>
        <begin position="1"/>
        <end position="169"/>
    </location>
</feature>
<dbReference type="UniPathway" id="UPA00114"/>
<keyword evidence="6" id="KW-0378">Hydrolase</keyword>
<evidence type="ECO:0000256" key="10">
    <source>
        <dbReference type="ARBA" id="ARBA00023326"/>
    </source>
</evidence>
<dbReference type="InterPro" id="IPR036962">
    <property type="entry name" value="Glyco_hydro_3_N_sf"/>
</dbReference>
<evidence type="ECO:0000256" key="13">
    <source>
        <dbReference type="PROSITE-ProRule" id="PRU00192"/>
    </source>
</evidence>
<dbReference type="SUPFAM" id="SSF50044">
    <property type="entry name" value="SH3-domain"/>
    <property type="match status" value="1"/>
</dbReference>
<dbReference type="InterPro" id="IPR027267">
    <property type="entry name" value="AH/BAR_dom_sf"/>
</dbReference>
<keyword evidence="7" id="KW-0325">Glycoprotein</keyword>
<feature type="compositionally biased region" description="Low complexity" evidence="15">
    <location>
        <begin position="334"/>
        <end position="359"/>
    </location>
</feature>
<dbReference type="GO" id="GO:0046556">
    <property type="term" value="F:alpha-L-arabinofuranosidase activity"/>
    <property type="evidence" value="ECO:0007669"/>
    <property type="project" value="TreeGrafter"/>
</dbReference>
<dbReference type="Gene3D" id="1.20.1270.60">
    <property type="entry name" value="Arfaptin homology (AH) domain/BAR domain"/>
    <property type="match status" value="1"/>
</dbReference>
<keyword evidence="14" id="KW-0175">Coiled coil</keyword>
<keyword evidence="9" id="KW-0326">Glycosidase</keyword>
<feature type="compositionally biased region" description="Low complexity" evidence="15">
    <location>
        <begin position="315"/>
        <end position="326"/>
    </location>
</feature>
<gene>
    <name evidence="18" type="ORF">D6C83_05801</name>
</gene>
<evidence type="ECO:0000313" key="18">
    <source>
        <dbReference type="EMBL" id="TIA45043.1"/>
    </source>
</evidence>
<evidence type="ECO:0000256" key="2">
    <source>
        <dbReference type="ARBA" id="ARBA00005336"/>
    </source>
</evidence>
<dbReference type="Proteomes" id="UP000304947">
    <property type="component" value="Unassembled WGS sequence"/>
</dbReference>
<keyword evidence="10" id="KW-0624">Polysaccharide degradation</keyword>
<dbReference type="InterPro" id="IPR001452">
    <property type="entry name" value="SH3_domain"/>
</dbReference>
<dbReference type="GO" id="GO:0005737">
    <property type="term" value="C:cytoplasm"/>
    <property type="evidence" value="ECO:0007669"/>
    <property type="project" value="InterPro"/>
</dbReference>
<evidence type="ECO:0000256" key="11">
    <source>
        <dbReference type="ARBA" id="ARBA00024574"/>
    </source>
</evidence>
<dbReference type="InterPro" id="IPR017853">
    <property type="entry name" value="GH"/>
</dbReference>
<feature type="non-terminal residue" evidence="18">
    <location>
        <position position="1"/>
    </location>
</feature>
<evidence type="ECO:0000256" key="5">
    <source>
        <dbReference type="ARBA" id="ARBA00022729"/>
    </source>
</evidence>
<dbReference type="GO" id="GO:0031222">
    <property type="term" value="P:arabinan catabolic process"/>
    <property type="evidence" value="ECO:0007669"/>
    <property type="project" value="TreeGrafter"/>
</dbReference>
<comment type="similarity">
    <text evidence="2">Belongs to the glycosyl hydrolase 3 family.</text>
</comment>
<evidence type="ECO:0000256" key="3">
    <source>
        <dbReference type="ARBA" id="ARBA00022443"/>
    </source>
</evidence>
<feature type="coiled-coil region" evidence="14">
    <location>
        <begin position="60"/>
        <end position="87"/>
    </location>
</feature>
<keyword evidence="4" id="KW-0858">Xylan degradation</keyword>
<dbReference type="GO" id="GO:0045493">
    <property type="term" value="P:xylan catabolic process"/>
    <property type="evidence" value="ECO:0007669"/>
    <property type="project" value="UniProtKB-UniPathway"/>
</dbReference>
<dbReference type="PROSITE" id="PS51021">
    <property type="entry name" value="BAR"/>
    <property type="match status" value="1"/>
</dbReference>
<dbReference type="SUPFAM" id="SSF103657">
    <property type="entry name" value="BAR/IMD domain-like"/>
    <property type="match status" value="1"/>
</dbReference>
<dbReference type="Pfam" id="PF00933">
    <property type="entry name" value="Glyco_hydro_3"/>
    <property type="match status" value="1"/>
</dbReference>
<feature type="domain" description="SH3" evidence="16">
    <location>
        <begin position="401"/>
        <end position="462"/>
    </location>
</feature>
<comment type="pathway">
    <text evidence="1">Glycan degradation; xylan degradation.</text>
</comment>
<dbReference type="Gene3D" id="2.60.40.10">
    <property type="entry name" value="Immunoglobulins"/>
    <property type="match status" value="1"/>
</dbReference>
<dbReference type="SMART" id="SM00326">
    <property type="entry name" value="SH3"/>
    <property type="match status" value="1"/>
</dbReference>
<dbReference type="EC" id="3.2.1.37" evidence="12"/>
<keyword evidence="5" id="KW-0732">Signal</keyword>
<dbReference type="Gene3D" id="2.30.30.40">
    <property type="entry name" value="SH3 Domains"/>
    <property type="match status" value="1"/>
</dbReference>
<evidence type="ECO:0000256" key="1">
    <source>
        <dbReference type="ARBA" id="ARBA00004851"/>
    </source>
</evidence>
<evidence type="ECO:0000256" key="9">
    <source>
        <dbReference type="ARBA" id="ARBA00023295"/>
    </source>
</evidence>
<evidence type="ECO:0000256" key="12">
    <source>
        <dbReference type="ARBA" id="ARBA00026107"/>
    </source>
</evidence>
<dbReference type="SUPFAM" id="SSF51445">
    <property type="entry name" value="(Trans)glycosidases"/>
    <property type="match status" value="1"/>
</dbReference>
<evidence type="ECO:0000256" key="15">
    <source>
        <dbReference type="SAM" id="MobiDB-lite"/>
    </source>
</evidence>
<dbReference type="GO" id="GO:0051666">
    <property type="term" value="P:actin cortical patch localization"/>
    <property type="evidence" value="ECO:0007669"/>
    <property type="project" value="UniProtKB-ARBA"/>
</dbReference>
<dbReference type="InterPro" id="IPR013783">
    <property type="entry name" value="Ig-like_fold"/>
</dbReference>
<evidence type="ECO:0000259" key="17">
    <source>
        <dbReference type="PROSITE" id="PS51021"/>
    </source>
</evidence>
<dbReference type="InterPro" id="IPR036881">
    <property type="entry name" value="Glyco_hydro_3_C_sf"/>
</dbReference>
<feature type="compositionally biased region" description="Basic residues" evidence="15">
    <location>
        <begin position="385"/>
        <end position="398"/>
    </location>
</feature>
<proteinExistence type="inferred from homology"/>
<feature type="compositionally biased region" description="Low complexity" evidence="15">
    <location>
        <begin position="375"/>
        <end position="384"/>
    </location>
</feature>
<keyword evidence="8" id="KW-0119">Carbohydrate metabolism</keyword>
<dbReference type="FunFam" id="2.30.30.40:FF:000100">
    <property type="entry name" value="SH3 domain-containing YSC84-like protein 1"/>
    <property type="match status" value="1"/>
</dbReference>
<protein>
    <recommendedName>
        <fullName evidence="12">xylan 1,4-beta-xylosidase</fullName>
        <ecNumber evidence="12">3.2.1.37</ecNumber>
    </recommendedName>
</protein>
<feature type="region of interest" description="Disordered" evidence="15">
    <location>
        <begin position="228"/>
        <end position="402"/>
    </location>
</feature>
<dbReference type="EMBL" id="QZBU01001970">
    <property type="protein sequence ID" value="TIA45043.1"/>
    <property type="molecule type" value="Genomic_DNA"/>
</dbReference>
<evidence type="ECO:0000256" key="7">
    <source>
        <dbReference type="ARBA" id="ARBA00023180"/>
    </source>
</evidence>
<dbReference type="PANTHER" id="PTHR42721:SF3">
    <property type="entry name" value="BETA-D-XYLOSIDASE 5-RELATED"/>
    <property type="match status" value="1"/>
</dbReference>
<evidence type="ECO:0000256" key="8">
    <source>
        <dbReference type="ARBA" id="ARBA00023277"/>
    </source>
</evidence>
<dbReference type="InterPro" id="IPR044993">
    <property type="entry name" value="BXL"/>
</dbReference>
<name>A0A4T0CBL7_AURPU</name>
<organism evidence="18 19">
    <name type="scientific">Aureobasidium pullulans</name>
    <name type="common">Black yeast</name>
    <name type="synonym">Pullularia pullulans</name>
    <dbReference type="NCBI Taxonomy" id="5580"/>
    <lineage>
        <taxon>Eukaryota</taxon>
        <taxon>Fungi</taxon>
        <taxon>Dikarya</taxon>
        <taxon>Ascomycota</taxon>
        <taxon>Pezizomycotina</taxon>
        <taxon>Dothideomycetes</taxon>
        <taxon>Dothideomycetidae</taxon>
        <taxon>Dothideales</taxon>
        <taxon>Saccotheciaceae</taxon>
        <taxon>Aureobasidium</taxon>
    </lineage>
</organism>
<sequence length="1269" mass="138173">ISTLNTQHKPAPTPRRYLDKASDLQAVYSNLGKDLSNEVTSIEIKLLRPAMDAKDSLKMLKKSVKRREDLKLDYERYNSRVDSVRRKETRSAREENALMKHETDLARSSADYQAADEQLKKVLPPVLDALSLLLPDLLATQIMIQYQLVGQLYTQLHEYCQAHRLPSPAPALEQVVSTFETEFTPFREDLERNIRTISTGKAIHQPMSLPDKQQGTVTGLGLRNTFARRTSSQGSLPKPSMPGQLRIGSNAVDDEPAPVKPPRPGRISSSTRLHSHYEDTATLNSHYEEEEAPPMKPPRPGAPPSVDMMSKPRIPSSSKPTPVVTPDGYTNGGAPAPTYSATSTPSSSNTPFLTPSSTSRQNQGSDYFSRERKASTSSGTFSATGKKKPPPPPPKKRTPSTQGQFVTALYEFGGQGSGDLSFREGDRIKVVKKTASTDDWWEGELNGVVGSFPANYVKSTKRLLYVVIRRHDGLALLGGSASAQTFQGTAQGGFPDCVNGPLSNNTVCDKSADPIARARALVSAFTVAEKLNLTGNNSPGVPRLGLPIYQWWNEALHGVAESPGVTFNATGEFRYATSFPQPITMGAAFDDELITAVAEIVSTEARAFNNHGRAGLDFWTPNINPYRDPRWGRGQETPGEDSFHLSSYVHALILGLQGGEDPEIRKVTATCKHFAGYDIESWNGNLRYQNDVQISQRDLVEYYLPSFRSCARDSNVGAFMCTYSALNGVPTCADPWLLNDVLREHWGWTNEEQWVTSDCDSIQNIYLPHNFSDTRQGAAAAALIAGTDLDCGTYYQHHLPQAYSEGLINQTTVDQSLLRLYTSLVRTGYFDGPDAMYRNLTFSDVSTPHAQQIALTAAEEGIVLLKNDGLLPLTVTNSTKIAVIGDWANATSQMIGNYFGVPPYLHSPLYAAQQSGAQVFYAGGPGGQGDPTTDHWLPMWTAAEKADIIIYAGGLDISVEAEGMDRETINWTGAQLDAIGELASYGKPTIVAQMGDQLDNTPLLQNFNISALLWGGYPGQDGGVALFNIITGKTAPAGRLPVTQYPAHYVADIPMTDMTLRPNETTGSPGRTYKWYNGTAVFEFGYGMHYTNFTADVSPMAASSYDISALTSNCNETYKDKCAFESVSVNVHNTGSVGSDYVTLGFLAGQFGPSPYPKKSLVSYQRLHSIAGGASATATLNLTLGSLARVDDVGNTVLYPGDYALMIDTMPEKTMVNFTLTGSPVTLDLWPQPPSGGPTIPPSDYFYGGYGSRGEFPIAATTEVLEPEE</sequence>
<dbReference type="Gene3D" id="3.40.50.1700">
    <property type="entry name" value="Glycoside hydrolase family 3 C-terminal domain"/>
    <property type="match status" value="1"/>
</dbReference>
<comment type="caution">
    <text evidence="18">The sequence shown here is derived from an EMBL/GenBank/DDBJ whole genome shotgun (WGS) entry which is preliminary data.</text>
</comment>
<dbReference type="PRINTS" id="PR00452">
    <property type="entry name" value="SH3DOMAIN"/>
</dbReference>
<reference evidence="18 19" key="1">
    <citation type="submission" date="2018-10" db="EMBL/GenBank/DDBJ databases">
        <title>Fifty Aureobasidium pullulans genomes reveal a recombining polyextremotolerant generalist.</title>
        <authorList>
            <person name="Gostincar C."/>
            <person name="Turk M."/>
            <person name="Zajc J."/>
            <person name="Gunde-Cimerman N."/>
        </authorList>
    </citation>
    <scope>NUCLEOTIDE SEQUENCE [LARGE SCALE GENOMIC DNA]</scope>
    <source>
        <strain evidence="18 19">EXF-3380</strain>
    </source>
</reference>
<feature type="compositionally biased region" description="Pro residues" evidence="15">
    <location>
        <begin position="294"/>
        <end position="303"/>
    </location>
</feature>
<dbReference type="InterPro" id="IPR004148">
    <property type="entry name" value="BAR_dom"/>
</dbReference>
<evidence type="ECO:0000259" key="16">
    <source>
        <dbReference type="PROSITE" id="PS50002"/>
    </source>
</evidence>
<dbReference type="GO" id="GO:0009044">
    <property type="term" value="F:xylan 1,4-beta-xylosidase activity"/>
    <property type="evidence" value="ECO:0007669"/>
    <property type="project" value="UniProtKB-EC"/>
</dbReference>
<dbReference type="Gene3D" id="3.20.20.300">
    <property type="entry name" value="Glycoside hydrolase, family 3, N-terminal domain"/>
    <property type="match status" value="1"/>
</dbReference>
<dbReference type="SMART" id="SM01217">
    <property type="entry name" value="Fn3_like"/>
    <property type="match status" value="1"/>
</dbReference>
<keyword evidence="3 13" id="KW-0728">SH3 domain</keyword>
<dbReference type="InterPro" id="IPR001764">
    <property type="entry name" value="Glyco_hydro_3_N"/>
</dbReference>
<evidence type="ECO:0000256" key="4">
    <source>
        <dbReference type="ARBA" id="ARBA00022651"/>
    </source>
</evidence>
<evidence type="ECO:0000256" key="14">
    <source>
        <dbReference type="SAM" id="Coils"/>
    </source>
</evidence>
<dbReference type="InterPro" id="IPR026891">
    <property type="entry name" value="Fn3-like"/>
</dbReference>